<evidence type="ECO:0000313" key="2">
    <source>
        <dbReference type="Proteomes" id="UP000004986"/>
    </source>
</evidence>
<gene>
    <name evidence="1" type="ORF">PSYPI_45713</name>
</gene>
<proteinExistence type="predicted"/>
<keyword evidence="2" id="KW-1185">Reference proteome</keyword>
<name>F3GQC4_PSESJ</name>
<dbReference type="EMBL" id="AEAI01004066">
    <property type="protein sequence ID" value="EGH49277.1"/>
    <property type="molecule type" value="Genomic_DNA"/>
</dbReference>
<evidence type="ECO:0000313" key="1">
    <source>
        <dbReference type="EMBL" id="EGH49277.1"/>
    </source>
</evidence>
<feature type="non-terminal residue" evidence="1">
    <location>
        <position position="1"/>
    </location>
</feature>
<reference evidence="1 2" key="1">
    <citation type="journal article" date="2011" name="PLoS Pathog.">
        <title>Dynamic evolution of pathogenicity revealed by sequencing and comparative genomics of 19 Pseudomonas syringae isolates.</title>
        <authorList>
            <person name="Baltrus D.A."/>
            <person name="Nishimura M.T."/>
            <person name="Romanchuk A."/>
            <person name="Chang J.H."/>
            <person name="Mukhtar M.S."/>
            <person name="Cherkis K."/>
            <person name="Roach J."/>
            <person name="Grant S.R."/>
            <person name="Jones C.D."/>
            <person name="Dangl J.L."/>
        </authorList>
    </citation>
    <scope>NUCLEOTIDE SEQUENCE [LARGE SCALE GENOMIC DNA]</scope>
    <source>
        <strain evidence="1 2">1704B</strain>
    </source>
</reference>
<dbReference type="HOGENOM" id="CLU_3092267_0_0_6"/>
<protein>
    <submittedName>
        <fullName evidence="1">Insecticidal toxin complex protein TcdA1</fullName>
    </submittedName>
</protein>
<organism evidence="1 2">
    <name type="scientific">Pseudomonas syringae pv. pisi str. 1704B</name>
    <dbReference type="NCBI Taxonomy" id="629263"/>
    <lineage>
        <taxon>Bacteria</taxon>
        <taxon>Pseudomonadati</taxon>
        <taxon>Pseudomonadota</taxon>
        <taxon>Gammaproteobacteria</taxon>
        <taxon>Pseudomonadales</taxon>
        <taxon>Pseudomonadaceae</taxon>
        <taxon>Pseudomonas</taxon>
        <taxon>Pseudomonas syringae</taxon>
    </lineage>
</organism>
<feature type="non-terminal residue" evidence="1">
    <location>
        <position position="52"/>
    </location>
</feature>
<accession>F3GQC4</accession>
<dbReference type="AlphaFoldDB" id="F3GQC4"/>
<dbReference type="Proteomes" id="UP000004986">
    <property type="component" value="Unassembled WGS sequence"/>
</dbReference>
<comment type="caution">
    <text evidence="1">The sequence shown here is derived from an EMBL/GenBank/DDBJ whole genome shotgun (WGS) entry which is preliminary data.</text>
</comment>
<sequence>KVDSLTQWLNARKLTLASVELLTRPTFIQVASTEISALLDEVKRVIDANGDA</sequence>